<dbReference type="InterPro" id="IPR004299">
    <property type="entry name" value="MBOAT_fam"/>
</dbReference>
<feature type="transmembrane region" description="Helical" evidence="7">
    <location>
        <begin position="408"/>
        <end position="427"/>
    </location>
</feature>
<dbReference type="GO" id="GO:0016020">
    <property type="term" value="C:membrane"/>
    <property type="evidence" value="ECO:0007669"/>
    <property type="project" value="UniProtKB-SubCell"/>
</dbReference>
<dbReference type="GO" id="GO:0003841">
    <property type="term" value="F:1-acylglycerol-3-phosphate O-acyltransferase activity"/>
    <property type="evidence" value="ECO:0007669"/>
    <property type="project" value="TreeGrafter"/>
</dbReference>
<keyword evidence="5 7" id="KW-0472">Membrane</keyword>
<evidence type="ECO:0000256" key="3">
    <source>
        <dbReference type="ARBA" id="ARBA00022692"/>
    </source>
</evidence>
<keyword evidence="6 8" id="KW-0012">Acyltransferase</keyword>
<gene>
    <name evidence="8" type="primary">ALE1</name>
    <name evidence="8" type="ORF">DFQ27_002016</name>
</gene>
<dbReference type="AlphaFoldDB" id="A0A9P6Q8G7"/>
<evidence type="ECO:0000256" key="1">
    <source>
        <dbReference type="ARBA" id="ARBA00004141"/>
    </source>
</evidence>
<accession>A0A9P6Q8G7</accession>
<dbReference type="GO" id="GO:0046474">
    <property type="term" value="P:glycerophospholipid biosynthetic process"/>
    <property type="evidence" value="ECO:0007669"/>
    <property type="project" value="TreeGrafter"/>
</dbReference>
<dbReference type="PANTHER" id="PTHR13906:SF4">
    <property type="entry name" value="LYSOPHOSPHOLIPID ACYLTRANSFERASE 6"/>
    <property type="match status" value="1"/>
</dbReference>
<evidence type="ECO:0000256" key="5">
    <source>
        <dbReference type="ARBA" id="ARBA00023136"/>
    </source>
</evidence>
<feature type="transmembrane region" description="Helical" evidence="7">
    <location>
        <begin position="48"/>
        <end position="68"/>
    </location>
</feature>
<dbReference type="InterPro" id="IPR049941">
    <property type="entry name" value="LPLAT_7/PORCN-like"/>
</dbReference>
<dbReference type="PANTHER" id="PTHR13906">
    <property type="entry name" value="PORCUPINE"/>
    <property type="match status" value="1"/>
</dbReference>
<feature type="transmembrane region" description="Helical" evidence="7">
    <location>
        <begin position="167"/>
        <end position="186"/>
    </location>
</feature>
<evidence type="ECO:0000313" key="8">
    <source>
        <dbReference type="EMBL" id="KAG0262949.1"/>
    </source>
</evidence>
<dbReference type="EMBL" id="JAAAJB010000172">
    <property type="protein sequence ID" value="KAG0262949.1"/>
    <property type="molecule type" value="Genomic_DNA"/>
</dbReference>
<dbReference type="GO" id="GO:0030258">
    <property type="term" value="P:lipid modification"/>
    <property type="evidence" value="ECO:0007669"/>
    <property type="project" value="TreeGrafter"/>
</dbReference>
<dbReference type="Pfam" id="PF03062">
    <property type="entry name" value="MBOAT"/>
    <property type="match status" value="1"/>
</dbReference>
<proteinExistence type="predicted"/>
<evidence type="ECO:0000256" key="6">
    <source>
        <dbReference type="ARBA" id="ARBA00023315"/>
    </source>
</evidence>
<organism evidence="8 9">
    <name type="scientific">Actinomortierella ambigua</name>
    <dbReference type="NCBI Taxonomy" id="1343610"/>
    <lineage>
        <taxon>Eukaryota</taxon>
        <taxon>Fungi</taxon>
        <taxon>Fungi incertae sedis</taxon>
        <taxon>Mucoromycota</taxon>
        <taxon>Mortierellomycotina</taxon>
        <taxon>Mortierellomycetes</taxon>
        <taxon>Mortierellales</taxon>
        <taxon>Mortierellaceae</taxon>
        <taxon>Actinomortierella</taxon>
    </lineage>
</organism>
<feature type="transmembrane region" description="Helical" evidence="7">
    <location>
        <begin position="89"/>
        <end position="108"/>
    </location>
</feature>
<name>A0A9P6Q8G7_9FUNG</name>
<keyword evidence="3 7" id="KW-0812">Transmembrane</keyword>
<feature type="transmembrane region" description="Helical" evidence="7">
    <location>
        <begin position="218"/>
        <end position="236"/>
    </location>
</feature>
<sequence length="512" mass="57059">MFDSYFGALSSATAFPEDQLRCLTALLLTYPLAHAFRLLPNNPGLKHIFSLFSGFFLIVGIMNHLTGLMHLLGSSIAAWRIMGTVKGKWGPRLVFIVVMLHMTANHFIRQYNDPRGYQIDHTGAQMIMTMKLTSWAFSVEDGRRNPKDLSRHQQLQAIQEFPPLLHYLSYIFFFPAVLVGPSFDYADYIRFVNLQSFTDPATGKITYPRGRVLASMKAFGFSLVALAALAAMGSRLDPFWCLEPEWKQLPFWQRFGYLQLVAFAARFKYYAVWKMAEGACILAGFGYNGKDPETGEVRWDASTNIDIWAYEKGESFKALADNWNMGTNKWLKYSVYVRVVPPGTKPGVMATFATFGVSALWHGISGGYGLFFLSAAAALTAGKMLRSHLRPRVVLADGKSAPFWYNRLGMLVTHATLNYLAISFLVLGFRDSLRVWKDLYFVGHVGVALILLLTPVVLPKKKQANNNKKEKSKAVVDPVEAVGAAAAATAEEIAETTVQAGQEILEGKVKAE</sequence>
<comment type="subcellular location">
    <subcellularLocation>
        <location evidence="1">Membrane</location>
        <topology evidence="1">Multi-pass membrane protein</topology>
    </subcellularLocation>
</comment>
<keyword evidence="4 7" id="KW-1133">Transmembrane helix</keyword>
<evidence type="ECO:0000313" key="9">
    <source>
        <dbReference type="Proteomes" id="UP000807716"/>
    </source>
</evidence>
<feature type="transmembrane region" description="Helical" evidence="7">
    <location>
        <begin position="439"/>
        <end position="458"/>
    </location>
</feature>
<dbReference type="GO" id="GO:0047184">
    <property type="term" value="F:1-acylglycerophosphocholine O-acyltransferase activity"/>
    <property type="evidence" value="ECO:0007669"/>
    <property type="project" value="TreeGrafter"/>
</dbReference>
<feature type="transmembrane region" description="Helical" evidence="7">
    <location>
        <begin position="359"/>
        <end position="382"/>
    </location>
</feature>
<reference evidence="8" key="1">
    <citation type="journal article" date="2020" name="Fungal Divers.">
        <title>Resolving the Mortierellaceae phylogeny through synthesis of multi-gene phylogenetics and phylogenomics.</title>
        <authorList>
            <person name="Vandepol N."/>
            <person name="Liber J."/>
            <person name="Desiro A."/>
            <person name="Na H."/>
            <person name="Kennedy M."/>
            <person name="Barry K."/>
            <person name="Grigoriev I.V."/>
            <person name="Miller A.N."/>
            <person name="O'Donnell K."/>
            <person name="Stajich J.E."/>
            <person name="Bonito G."/>
        </authorList>
    </citation>
    <scope>NUCLEOTIDE SEQUENCE</scope>
    <source>
        <strain evidence="8">BC1065</strain>
    </source>
</reference>
<comment type="caution">
    <text evidence="8">The sequence shown here is derived from an EMBL/GenBank/DDBJ whole genome shotgun (WGS) entry which is preliminary data.</text>
</comment>
<protein>
    <submittedName>
        <fullName evidence="8">Lysophospholipid acyltransferase</fullName>
    </submittedName>
</protein>
<evidence type="ECO:0000256" key="2">
    <source>
        <dbReference type="ARBA" id="ARBA00022679"/>
    </source>
</evidence>
<dbReference type="OrthoDB" id="286734at2759"/>
<dbReference type="GO" id="GO:0005783">
    <property type="term" value="C:endoplasmic reticulum"/>
    <property type="evidence" value="ECO:0007669"/>
    <property type="project" value="TreeGrafter"/>
</dbReference>
<evidence type="ECO:0000256" key="7">
    <source>
        <dbReference type="SAM" id="Phobius"/>
    </source>
</evidence>
<dbReference type="Proteomes" id="UP000807716">
    <property type="component" value="Unassembled WGS sequence"/>
</dbReference>
<keyword evidence="9" id="KW-1185">Reference proteome</keyword>
<keyword evidence="2" id="KW-0808">Transferase</keyword>
<evidence type="ECO:0000256" key="4">
    <source>
        <dbReference type="ARBA" id="ARBA00022989"/>
    </source>
</evidence>